<accession>A0A8E0S4C7</accession>
<protein>
    <submittedName>
        <fullName evidence="1">Uncharacterized protein</fullName>
    </submittedName>
</protein>
<evidence type="ECO:0000313" key="1">
    <source>
        <dbReference type="EMBL" id="KAA0198968.1"/>
    </source>
</evidence>
<name>A0A8E0S4C7_9TREM</name>
<dbReference type="EMBL" id="LUCM01001405">
    <property type="protein sequence ID" value="KAA0198968.1"/>
    <property type="molecule type" value="Genomic_DNA"/>
</dbReference>
<organism evidence="1 2">
    <name type="scientific">Fasciolopsis buskii</name>
    <dbReference type="NCBI Taxonomy" id="27845"/>
    <lineage>
        <taxon>Eukaryota</taxon>
        <taxon>Metazoa</taxon>
        <taxon>Spiralia</taxon>
        <taxon>Lophotrochozoa</taxon>
        <taxon>Platyhelminthes</taxon>
        <taxon>Trematoda</taxon>
        <taxon>Digenea</taxon>
        <taxon>Plagiorchiida</taxon>
        <taxon>Echinostomata</taxon>
        <taxon>Echinostomatoidea</taxon>
        <taxon>Fasciolidae</taxon>
        <taxon>Fasciolopsis</taxon>
    </lineage>
</organism>
<gene>
    <name evidence="1" type="ORF">FBUS_03194</name>
</gene>
<dbReference type="Proteomes" id="UP000728185">
    <property type="component" value="Unassembled WGS sequence"/>
</dbReference>
<evidence type="ECO:0000313" key="2">
    <source>
        <dbReference type="Proteomes" id="UP000728185"/>
    </source>
</evidence>
<keyword evidence="2" id="KW-1185">Reference proteome</keyword>
<comment type="caution">
    <text evidence="1">The sequence shown here is derived from an EMBL/GenBank/DDBJ whole genome shotgun (WGS) entry which is preliminary data.</text>
</comment>
<sequence length="80" mass="8900">MLCYGFSFDIASMMSRILFGTVILQVLLLCSIEGLILPGYSKPRPVTKAEQAEFYSVVSEPTKQYVFCPTRSPQSSGNQE</sequence>
<proteinExistence type="predicted"/>
<dbReference type="AlphaFoldDB" id="A0A8E0S4C7"/>
<reference evidence="1" key="1">
    <citation type="submission" date="2019-05" db="EMBL/GenBank/DDBJ databases">
        <title>Annotation for the trematode Fasciolopsis buski.</title>
        <authorList>
            <person name="Choi Y.-J."/>
        </authorList>
    </citation>
    <scope>NUCLEOTIDE SEQUENCE</scope>
    <source>
        <strain evidence="1">HT</strain>
        <tissue evidence="1">Whole worm</tissue>
    </source>
</reference>